<feature type="domain" description="Amidohydrolase-related" evidence="2">
    <location>
        <begin position="92"/>
        <end position="440"/>
    </location>
</feature>
<dbReference type="CDD" id="cd01299">
    <property type="entry name" value="Met_dep_hydrolase_A"/>
    <property type="match status" value="1"/>
</dbReference>
<sequence length="466" mass="48946">MFSMDDELVRVPPFRTRSRGHRWAVRERMASMISAEQTVVVRGGTVIDGTGADPRPGLTVIAREGRIDWIGPDADAPEVTGPHHDVDAAGGTILPGFIDTHVHMTMSGDGMNPADLVDQPPHYGYFTAIPRLRATLDAGVTSVRDLAGLDQAVMRAVDEGIVAGPRIVTAYRALGPTGGHGDFRTCCGFDYGTVLGPDGAVSINTDGPAEALRATREVMRKGAGVIKVMASGGVWSPQDTPWHDGLNIEEMSVIVREAAAHDVPVAAHAQSARSIRNALAAGVTSIEHGYEIDGPGIESMLDGGAYLVPTLSTATTPPDPTRSAAYAVAKKLKLQEHLSENITTAVRAGVRVAMGTDSGICPHGRNLRELALLVEHGLTPMGALLAGTRDAAALLGLADEIGTLETGKRADIVVCAGDPLADITLPGDPDNITVVIKDGVVHKDTARRTPANRPRPLPVTHSEVTP</sequence>
<dbReference type="EMBL" id="WWHY01000001">
    <property type="protein sequence ID" value="MYR34022.1"/>
    <property type="molecule type" value="Genomic_DNA"/>
</dbReference>
<dbReference type="SUPFAM" id="SSF51338">
    <property type="entry name" value="Composite domain of metallo-dependent hydrolases"/>
    <property type="match status" value="1"/>
</dbReference>
<comment type="caution">
    <text evidence="3">The sequence shown here is derived from an EMBL/GenBank/DDBJ whole genome shotgun (WGS) entry which is preliminary data.</text>
</comment>
<evidence type="ECO:0000313" key="4">
    <source>
        <dbReference type="Proteomes" id="UP000467124"/>
    </source>
</evidence>
<feature type="region of interest" description="Disordered" evidence="1">
    <location>
        <begin position="445"/>
        <end position="466"/>
    </location>
</feature>
<reference evidence="3 4" key="1">
    <citation type="journal article" date="2019" name="Nat. Commun.">
        <title>The antimicrobial potential of Streptomyces from insect microbiomes.</title>
        <authorList>
            <person name="Chevrette M.G."/>
            <person name="Carlson C.M."/>
            <person name="Ortega H.E."/>
            <person name="Thomas C."/>
            <person name="Ananiev G.E."/>
            <person name="Barns K.J."/>
            <person name="Book A.J."/>
            <person name="Cagnazzo J."/>
            <person name="Carlos C."/>
            <person name="Flanigan W."/>
            <person name="Grubbs K.J."/>
            <person name="Horn H.A."/>
            <person name="Hoffmann F.M."/>
            <person name="Klassen J.L."/>
            <person name="Knack J.J."/>
            <person name="Lewin G.R."/>
            <person name="McDonald B.R."/>
            <person name="Muller L."/>
            <person name="Melo W.G.P."/>
            <person name="Pinto-Tomas A.A."/>
            <person name="Schmitz A."/>
            <person name="Wendt-Pienkowski E."/>
            <person name="Wildman S."/>
            <person name="Zhao M."/>
            <person name="Zhang F."/>
            <person name="Bugni T.S."/>
            <person name="Andes D.R."/>
            <person name="Pupo M.T."/>
            <person name="Currie C.R."/>
        </authorList>
    </citation>
    <scope>NUCLEOTIDE SEQUENCE [LARGE SCALE GENOMIC DNA]</scope>
    <source>
        <strain evidence="3 4">SID5840</strain>
    </source>
</reference>
<dbReference type="PANTHER" id="PTHR43135:SF3">
    <property type="entry name" value="ALPHA-D-RIBOSE 1-METHYLPHOSPHONATE 5-TRIPHOSPHATE DIPHOSPHATASE"/>
    <property type="match status" value="1"/>
</dbReference>
<dbReference type="AlphaFoldDB" id="A0A7K2IVM8"/>
<proteinExistence type="predicted"/>
<dbReference type="Gene3D" id="3.20.20.140">
    <property type="entry name" value="Metal-dependent hydrolases"/>
    <property type="match status" value="1"/>
</dbReference>
<dbReference type="InterPro" id="IPR032466">
    <property type="entry name" value="Metal_Hydrolase"/>
</dbReference>
<evidence type="ECO:0000256" key="1">
    <source>
        <dbReference type="SAM" id="MobiDB-lite"/>
    </source>
</evidence>
<dbReference type="GO" id="GO:0016810">
    <property type="term" value="F:hydrolase activity, acting on carbon-nitrogen (but not peptide) bonds"/>
    <property type="evidence" value="ECO:0007669"/>
    <property type="project" value="InterPro"/>
</dbReference>
<dbReference type="InterPro" id="IPR006680">
    <property type="entry name" value="Amidohydro-rel"/>
</dbReference>
<keyword evidence="3" id="KW-0378">Hydrolase</keyword>
<dbReference type="InterPro" id="IPR011059">
    <property type="entry name" value="Metal-dep_hydrolase_composite"/>
</dbReference>
<dbReference type="InterPro" id="IPR051781">
    <property type="entry name" value="Metallo-dep_Hydrolase"/>
</dbReference>
<organism evidence="3 4">
    <name type="scientific">Nocardiopsis alba</name>
    <dbReference type="NCBI Taxonomy" id="53437"/>
    <lineage>
        <taxon>Bacteria</taxon>
        <taxon>Bacillati</taxon>
        <taxon>Actinomycetota</taxon>
        <taxon>Actinomycetes</taxon>
        <taxon>Streptosporangiales</taxon>
        <taxon>Nocardiopsidaceae</taxon>
        <taxon>Nocardiopsis</taxon>
    </lineage>
</organism>
<evidence type="ECO:0000313" key="3">
    <source>
        <dbReference type="EMBL" id="MYR34022.1"/>
    </source>
</evidence>
<dbReference type="InterPro" id="IPR057744">
    <property type="entry name" value="OTAase-like"/>
</dbReference>
<dbReference type="Pfam" id="PF01979">
    <property type="entry name" value="Amidohydro_1"/>
    <property type="match status" value="1"/>
</dbReference>
<name>A0A7K2IVM8_9ACTN</name>
<accession>A0A7K2IVM8</accession>
<evidence type="ECO:0000259" key="2">
    <source>
        <dbReference type="Pfam" id="PF01979"/>
    </source>
</evidence>
<gene>
    <name evidence="3" type="ORF">GTW20_17625</name>
</gene>
<dbReference type="Proteomes" id="UP000467124">
    <property type="component" value="Unassembled WGS sequence"/>
</dbReference>
<protein>
    <submittedName>
        <fullName evidence="3">Amidohydrolase family protein</fullName>
    </submittedName>
</protein>
<dbReference type="SUPFAM" id="SSF51556">
    <property type="entry name" value="Metallo-dependent hydrolases"/>
    <property type="match status" value="1"/>
</dbReference>
<dbReference type="Gene3D" id="2.30.40.10">
    <property type="entry name" value="Urease, subunit C, domain 1"/>
    <property type="match status" value="1"/>
</dbReference>
<dbReference type="PANTHER" id="PTHR43135">
    <property type="entry name" value="ALPHA-D-RIBOSE 1-METHYLPHOSPHONATE 5-TRIPHOSPHATE DIPHOSPHATASE"/>
    <property type="match status" value="1"/>
</dbReference>